<dbReference type="RefSeq" id="WP_123931559.1">
    <property type="nucleotide sequence ID" value="NZ_RKRE01000003.1"/>
</dbReference>
<dbReference type="InterPro" id="IPR000835">
    <property type="entry name" value="HTH_MarR-typ"/>
</dbReference>
<dbReference type="InterPro" id="IPR039422">
    <property type="entry name" value="MarR/SlyA-like"/>
</dbReference>
<feature type="domain" description="HTH marR-type" evidence="1">
    <location>
        <begin position="7"/>
        <end position="142"/>
    </location>
</feature>
<keyword evidence="3" id="KW-1185">Reference proteome</keyword>
<dbReference type="AlphaFoldDB" id="A0A3N5AGA9"/>
<dbReference type="GO" id="GO:0006950">
    <property type="term" value="P:response to stress"/>
    <property type="evidence" value="ECO:0007669"/>
    <property type="project" value="TreeGrafter"/>
</dbReference>
<dbReference type="Gene3D" id="1.10.10.10">
    <property type="entry name" value="Winged helix-like DNA-binding domain superfamily/Winged helix DNA-binding domain"/>
    <property type="match status" value="1"/>
</dbReference>
<dbReference type="EMBL" id="RKRE01000003">
    <property type="protein sequence ID" value="RPF42880.1"/>
    <property type="molecule type" value="Genomic_DNA"/>
</dbReference>
<evidence type="ECO:0000313" key="2">
    <source>
        <dbReference type="EMBL" id="RPF42880.1"/>
    </source>
</evidence>
<protein>
    <submittedName>
        <fullName evidence="2">MarR family transcriptional regulator</fullName>
    </submittedName>
</protein>
<evidence type="ECO:0000313" key="3">
    <source>
        <dbReference type="Proteomes" id="UP000282654"/>
    </source>
</evidence>
<dbReference type="OrthoDB" id="49580at2"/>
<sequence length="156" mass="17698">MTGFTKGAKVAALLREVNHLLRQEMRHLFRDAGLTFPQLSVIHVLRKRGRATVHEISAELRLKDSTVSGILDRLEGRGFVTRTRSEKDRRVVHVELTEKFAALHDDLHARVNEYMDAILSRAGEEELYKIIEGLTTLKRVLENNAVARGDTDGQND</sequence>
<accession>A0A3N5AGA9</accession>
<dbReference type="PRINTS" id="PR00598">
    <property type="entry name" value="HTHMARR"/>
</dbReference>
<gene>
    <name evidence="2" type="ORF">EDD75_1994</name>
</gene>
<dbReference type="GO" id="GO:0003700">
    <property type="term" value="F:DNA-binding transcription factor activity"/>
    <property type="evidence" value="ECO:0007669"/>
    <property type="project" value="InterPro"/>
</dbReference>
<dbReference type="PANTHER" id="PTHR33164">
    <property type="entry name" value="TRANSCRIPTIONAL REGULATOR, MARR FAMILY"/>
    <property type="match status" value="1"/>
</dbReference>
<dbReference type="PANTHER" id="PTHR33164:SF89">
    <property type="entry name" value="MARR FAMILY REGULATORY PROTEIN"/>
    <property type="match status" value="1"/>
</dbReference>
<reference evidence="2 3" key="1">
    <citation type="submission" date="2018-11" db="EMBL/GenBank/DDBJ databases">
        <title>Genomic Encyclopedia of Type Strains, Phase IV (KMG-IV): sequencing the most valuable type-strain genomes for metagenomic binning, comparative biology and taxonomic classification.</title>
        <authorList>
            <person name="Goeker M."/>
        </authorList>
    </citation>
    <scope>NUCLEOTIDE SEQUENCE [LARGE SCALE GENOMIC DNA]</scope>
    <source>
        <strain evidence="2 3">DSM 102936</strain>
    </source>
</reference>
<dbReference type="InterPro" id="IPR036390">
    <property type="entry name" value="WH_DNA-bd_sf"/>
</dbReference>
<dbReference type="SUPFAM" id="SSF46785">
    <property type="entry name" value="Winged helix' DNA-binding domain"/>
    <property type="match status" value="1"/>
</dbReference>
<dbReference type="PROSITE" id="PS50995">
    <property type="entry name" value="HTH_MARR_2"/>
    <property type="match status" value="1"/>
</dbReference>
<evidence type="ECO:0000259" key="1">
    <source>
        <dbReference type="PROSITE" id="PS50995"/>
    </source>
</evidence>
<organism evidence="2 3">
    <name type="scientific">Thermodesulfitimonas autotrophica</name>
    <dbReference type="NCBI Taxonomy" id="1894989"/>
    <lineage>
        <taxon>Bacteria</taxon>
        <taxon>Bacillati</taxon>
        <taxon>Bacillota</taxon>
        <taxon>Clostridia</taxon>
        <taxon>Thermoanaerobacterales</taxon>
        <taxon>Thermoanaerobacteraceae</taxon>
        <taxon>Thermodesulfitimonas</taxon>
    </lineage>
</organism>
<dbReference type="Pfam" id="PF01047">
    <property type="entry name" value="MarR"/>
    <property type="match status" value="1"/>
</dbReference>
<dbReference type="SMART" id="SM00347">
    <property type="entry name" value="HTH_MARR"/>
    <property type="match status" value="1"/>
</dbReference>
<comment type="caution">
    <text evidence="2">The sequence shown here is derived from an EMBL/GenBank/DDBJ whole genome shotgun (WGS) entry which is preliminary data.</text>
</comment>
<proteinExistence type="predicted"/>
<dbReference type="Proteomes" id="UP000282654">
    <property type="component" value="Unassembled WGS sequence"/>
</dbReference>
<dbReference type="InterPro" id="IPR036388">
    <property type="entry name" value="WH-like_DNA-bd_sf"/>
</dbReference>
<name>A0A3N5AGA9_9THEO</name>